<accession>A0A142KC77</accession>
<dbReference type="EMBL" id="KU963261">
    <property type="protein sequence ID" value="AMS03710.1"/>
    <property type="molecule type" value="Genomic_DNA"/>
</dbReference>
<name>A0A142KC77_9CAUD</name>
<organism evidence="1 2">
    <name type="scientific">Gordonia phage BetterKatz</name>
    <dbReference type="NCBI Taxonomy" id="1821551"/>
    <lineage>
        <taxon>Viruses</taxon>
        <taxon>Duplodnaviria</taxon>
        <taxon>Heunggongvirae</taxon>
        <taxon>Uroviricota</taxon>
        <taxon>Caudoviricetes</taxon>
        <taxon>Betterkatzvirus</taxon>
        <taxon>Betterkatzvirus betterkatz</taxon>
    </lineage>
</organism>
<evidence type="ECO:0000313" key="2">
    <source>
        <dbReference type="Proteomes" id="UP000203938"/>
    </source>
</evidence>
<dbReference type="RefSeq" id="YP_009302832.1">
    <property type="nucleotide sequence ID" value="NC_031247.1"/>
</dbReference>
<dbReference type="KEGG" id="vg:29125640"/>
<dbReference type="GeneID" id="29125640"/>
<evidence type="ECO:0000313" key="1">
    <source>
        <dbReference type="EMBL" id="AMS03710.1"/>
    </source>
</evidence>
<protein>
    <submittedName>
        <fullName evidence="1">Uncharacterized protein</fullName>
    </submittedName>
</protein>
<dbReference type="Proteomes" id="UP000203938">
    <property type="component" value="Segment"/>
</dbReference>
<reference evidence="2" key="1">
    <citation type="submission" date="2016-03" db="EMBL/GenBank/DDBJ databases">
        <authorList>
            <person name="Berryman E.N."/>
            <person name="Forrest K.M."/>
            <person name="McHale L."/>
            <person name="Wertz A.T."/>
            <person name="Zhuang Z."/>
            <person name="Kasturiarachi N.S."/>
            <person name="Pressimone C.A."/>
            <person name="Schiebel J.G."/>
            <person name="Furbee E.C."/>
            <person name="Grubb S.R."/>
            <person name="Warner M.H."/>
            <person name="Montgomery M.T."/>
            <person name="Garlena R.A."/>
            <person name="Russell D.A."/>
            <person name="Pope W.H."/>
            <person name="Jacobs-Sera D."/>
            <person name="Hendrix R.W."/>
            <person name="Hatfull G.F."/>
        </authorList>
    </citation>
    <scope>NUCLEOTIDE SEQUENCE [LARGE SCALE GENOMIC DNA]</scope>
</reference>
<keyword evidence="2" id="KW-1185">Reference proteome</keyword>
<proteinExistence type="predicted"/>
<gene>
    <name evidence="1" type="primary">75</name>
    <name evidence="1" type="ORF">SEA_BETTERKATZ_75</name>
</gene>
<sequence>MSSLLGQQITRDHPFYDQVSRILAARPDLRIPARPHMCRVRDEHAWLAGRTLLVRVFAIGPDGDVMVAGGDVVDEPELRRIPID</sequence>